<reference evidence="3" key="1">
    <citation type="submission" date="2016-05" db="EMBL/GenBank/DDBJ databases">
        <authorList>
            <person name="Lavstsen T."/>
            <person name="Jespersen J.S."/>
        </authorList>
    </citation>
    <scope>NUCLEOTIDE SEQUENCE [LARGE SCALE GENOMIC DNA]</scope>
</reference>
<evidence type="ECO:0000313" key="3">
    <source>
        <dbReference type="EMBL" id="SBO20483.1"/>
    </source>
</evidence>
<dbReference type="PANTHER" id="PTHR46127">
    <property type="entry name" value="CILIA- AND FLAGELLA-ASSOCIATED PROTEIN 65"/>
    <property type="match status" value="1"/>
</dbReference>
<feature type="domain" description="CFAP65-like ninth Ig-like" evidence="1">
    <location>
        <begin position="1143"/>
        <end position="1324"/>
    </location>
</feature>
<dbReference type="PANTHER" id="PTHR46127:SF1">
    <property type="entry name" value="CILIA- AND FLAGELLA-ASSOCIATED PROTEIN 65"/>
    <property type="match status" value="1"/>
</dbReference>
<organism evidence="3 5">
    <name type="scientific">Plasmodium knowlesi (strain H)</name>
    <dbReference type="NCBI Taxonomy" id="5851"/>
    <lineage>
        <taxon>Eukaryota</taxon>
        <taxon>Sar</taxon>
        <taxon>Alveolata</taxon>
        <taxon>Apicomplexa</taxon>
        <taxon>Aconoidasida</taxon>
        <taxon>Haemosporida</taxon>
        <taxon>Plasmodiidae</taxon>
        <taxon>Plasmodium</taxon>
        <taxon>Plasmodium (Plasmodium)</taxon>
    </lineage>
</organism>
<sequence length="1939" mass="225028">MEKSSRLHGLELQPSIEFDNYEGGVKMTKRLSIKNTTKKLIRFRFLFQSSVYFTYPLQEVESISAGLNKSYPITFFNPLNDFQTVSETLNIVIEDKQRDKRIEVHLRATPLKCDVILPSVLHFKDMVIKQKGKEELVIKNQGALNAVIKLTHKFTSKEKKGKIKVEPSQFVLKSSQKQNVQIILYSDSPQKFQECLSCSIIEVPKDLEAKIFPQGPKVTNATLNNACEDSGEKGVNDIIQMINQENVQARLIKKRIQLNWVAVLPQIIILSDQDKQIFHQSVVNFGEVALGQRLTRSIYLHNVTSAPITVKVKKRNKKKENAKKSNVFHLLKEQFTIKEGSKEEIIFHINGQNQVNQYTEMIQFKACTDYCIEVFFICEIKNVKLHFTKVVYLLENLKLGDSVTEKLTIRNDDDTDVYVEIVNLGYIFSAKSTSFVVKKNSYHFVNLTYHCIYPINVYKRLYFLVHLNKEIFYVDIICNYSVSYKMCPLSMHHVFRSKHFIHDKQTLYNSYYDKKDYIDIWDFPLEFDSYEDSTYEMINEIVLADDGDLFVVPQQLEILESEEKDVMIINKTPLEYTCVWSNAVDQGRGKCSIFQIYPAEAQLLPFGCQTFRVKNAKTLKEKYTREVYECIVFPSNNRDYRKCNSKTLLLPRFLYVTLFQFKIKYLCETENILDSLYVYPKQISFLNIIEEENTYAVMRFANNSDAPQMIDFTPFKGDVESIRVAPLVNYVPSRGFLNVLISYSPKKAQLTEGEIKLHYLVNGIEKKHISVFVSHEINSVLFNGGDLNIVRPCTTNVKMGEHVCPLKESHLCMFSTYKVLLWDDPYAYVKWDLHCLFFPLSLYCPFYFLLSPPFCRTAKNLPCVSTDTESSKKVAIENMTERNVLCMLVKEDATSILGIHMKGNNPPLEVQSGEEHIPHKNDQVEELNKWQIQNGNQKKNEGISSLTNEDKKYTFYFFCLLPFEKRNIYICACSDSTLTKSVPLLLSYMLYTNQEDMKSKFTFIKKNMKDHIKRCKRFLVHVNIIKCALTLHPKVLESEPIIVGSKFNAKIKIHNENPVKVNFKTKTEIVQIDNRRIFDEEEIKEADRNVVVEKKEDVINSFSGKYAYVSFKTNQQGRFVYRFCVIVGGYKNYVDIVLKVVMPYFQIIDINDFKTPQSIYWNMTSADRINSYLKEDISTLDTEYKKSQGMENMKKLFNQFDYIPFNIGNNTLNEVTRVNMVLFNPLNVPLKIHINSIKSYVLPVLPPYVKNEEEQLAHLLYVDNAYRNFMRCLDCCKITPTNFEIKEKGTKTITLFYKHKYIGLHNMPLIIDVENGKVLALNLTSLTFSPRVPPIYLMNVKVHNDLYMYSFLVVSASNSLYFPPASYRLLSHFDPYTCLIFLISPLYLQDLNEHVLGLKNECIINIDLLNDSELDIHYAVERCSHLVVLNPKGVIKRRKYISLFVLVSRLSPTIINETLILKPHFRHLNRDIELDKVTIELTLNSTSDNVYKDAHKTINVFNNKCIGDFPGQGIKTFCSNFVPAYSYIYAQNKLFYVSPSSINILYAPTNSIVERIVIIKNYSSSRNLKFKIPSKNTLPGNVLKITPNKGVVKREGHIILRLTFILSDILLDIEGNIQIEFKYVEDQLISQGKNEEDRCNIGDVSEEKIEEVYEDTRDKQGRTKEPKTLQISKAKKATKFDDLTFSHAQKIFENIQMFKYAYDNVNTNMLQKAVRRLYGVKNGEPSKEENPKESIKQGIKDFPKFYFYIHVKLFTCNSDDVATAKNNFENLVRTNIYPQHLYFKRYISLPIPLEDKSKSFFKRHYFDFDKLEKPMGKESNQDGKGNRTLSPEEIACYKRDIYACMFTEMFKSIIEKDIKNHIAILSDINACSIQTIESILREDIIDAMSKTKRTDCNFQMKSDYTFLKPTILSHFFSHMFSDIIGSLLGDASLFSKNVD</sequence>
<dbReference type="InterPro" id="IPR056344">
    <property type="entry name" value="Ig_CFAP65-like_9th"/>
</dbReference>
<dbReference type="EMBL" id="CWHQ02000002">
    <property type="protein sequence ID" value="SBO20183.1"/>
    <property type="molecule type" value="Genomic_DNA"/>
</dbReference>
<proteinExistence type="predicted"/>
<name>A0A1A7VEN3_PLAKH</name>
<reference evidence="5" key="2">
    <citation type="submission" date="2016-05" db="EMBL/GenBank/DDBJ databases">
        <authorList>
            <person name="Sharaf Hazem."/>
        </authorList>
    </citation>
    <scope>NUCLEOTIDE SEQUENCE [LARGE SCALE GENOMIC DNA]</scope>
    <source>
        <strain evidence="5">H</strain>
    </source>
</reference>
<dbReference type="Pfam" id="PF24816">
    <property type="entry name" value="Ig_CFAP65__9th"/>
    <property type="match status" value="1"/>
</dbReference>
<dbReference type="GO" id="GO:0031514">
    <property type="term" value="C:motile cilium"/>
    <property type="evidence" value="ECO:0007669"/>
    <property type="project" value="UniProtKB-SubCell"/>
</dbReference>
<dbReference type="InterPro" id="IPR013783">
    <property type="entry name" value="Ig-like_fold"/>
</dbReference>
<accession>A0A1A7VEN3</accession>
<dbReference type="Proteomes" id="UP000182128">
    <property type="component" value="Unassembled WGS sequence"/>
</dbReference>
<gene>
    <name evidence="2" type="ORF">PKNA1_C2_0920400</name>
    <name evidence="3" type="ORF">PKNA1_H1_0920400</name>
</gene>
<dbReference type="Gene3D" id="2.60.40.10">
    <property type="entry name" value="Immunoglobulins"/>
    <property type="match status" value="2"/>
</dbReference>
<evidence type="ECO:0000259" key="1">
    <source>
        <dbReference type="Pfam" id="PF24816"/>
    </source>
</evidence>
<dbReference type="EMBL" id="CWHR02000001">
    <property type="protein sequence ID" value="SBO20483.1"/>
    <property type="molecule type" value="Genomic_DNA"/>
</dbReference>
<dbReference type="GO" id="GO:0005737">
    <property type="term" value="C:cytoplasm"/>
    <property type="evidence" value="ECO:0007669"/>
    <property type="project" value="UniProtKB-SubCell"/>
</dbReference>
<evidence type="ECO:0000313" key="5">
    <source>
        <dbReference type="Proteomes" id="UP000182142"/>
    </source>
</evidence>
<evidence type="ECO:0000313" key="2">
    <source>
        <dbReference type="EMBL" id="SBO20183.1"/>
    </source>
</evidence>
<dbReference type="Proteomes" id="UP000182142">
    <property type="component" value="Unassembled WGS sequence"/>
</dbReference>
<reference evidence="4" key="3">
    <citation type="submission" date="2016-05" db="EMBL/GenBank/DDBJ databases">
        <authorList>
            <person name="Sharaf H."/>
        </authorList>
    </citation>
    <scope>NUCLEOTIDE SEQUENCE [LARGE SCALE GENOMIC DNA]</scope>
    <source>
        <strain evidence="4">H</strain>
    </source>
</reference>
<evidence type="ECO:0000313" key="4">
    <source>
        <dbReference type="Proteomes" id="UP000182128"/>
    </source>
</evidence>
<protein>
    <recommendedName>
        <fullName evidence="1">CFAP65-like ninth Ig-like domain-containing protein</fullName>
    </recommendedName>
</protein>
<dbReference type="InterPro" id="IPR052614">
    <property type="entry name" value="CFAP65"/>
</dbReference>